<accession>A0A6A4SFZ4</accession>
<organism evidence="2 3">
    <name type="scientific">Scophthalmus maximus</name>
    <name type="common">Turbot</name>
    <name type="synonym">Psetta maxima</name>
    <dbReference type="NCBI Taxonomy" id="52904"/>
    <lineage>
        <taxon>Eukaryota</taxon>
        <taxon>Metazoa</taxon>
        <taxon>Chordata</taxon>
        <taxon>Craniata</taxon>
        <taxon>Vertebrata</taxon>
        <taxon>Euteleostomi</taxon>
        <taxon>Actinopterygii</taxon>
        <taxon>Neopterygii</taxon>
        <taxon>Teleostei</taxon>
        <taxon>Neoteleostei</taxon>
        <taxon>Acanthomorphata</taxon>
        <taxon>Carangaria</taxon>
        <taxon>Pleuronectiformes</taxon>
        <taxon>Pleuronectoidei</taxon>
        <taxon>Scophthalmidae</taxon>
        <taxon>Scophthalmus</taxon>
    </lineage>
</organism>
<dbReference type="Proteomes" id="UP000438429">
    <property type="component" value="Unassembled WGS sequence"/>
</dbReference>
<dbReference type="AlphaFoldDB" id="A0A6A4SFZ4"/>
<reference evidence="2 3" key="1">
    <citation type="submission" date="2019-06" db="EMBL/GenBank/DDBJ databases">
        <title>Draft genomes of female and male turbot (Scophthalmus maximus).</title>
        <authorList>
            <person name="Xu H."/>
            <person name="Xu X.-W."/>
            <person name="Shao C."/>
            <person name="Chen S."/>
        </authorList>
    </citation>
    <scope>NUCLEOTIDE SEQUENCE [LARGE SCALE GENOMIC DNA]</scope>
    <source>
        <strain evidence="2">Ysfricsl-2016a</strain>
        <tissue evidence="2">Blood</tissue>
    </source>
</reference>
<feature type="region of interest" description="Disordered" evidence="1">
    <location>
        <begin position="1"/>
        <end position="24"/>
    </location>
</feature>
<comment type="caution">
    <text evidence="2">The sequence shown here is derived from an EMBL/GenBank/DDBJ whole genome shotgun (WGS) entry which is preliminary data.</text>
</comment>
<evidence type="ECO:0000256" key="1">
    <source>
        <dbReference type="SAM" id="MobiDB-lite"/>
    </source>
</evidence>
<name>A0A6A4SFZ4_SCOMX</name>
<protein>
    <submittedName>
        <fullName evidence="2">Uncharacterized protein</fullName>
    </submittedName>
</protein>
<evidence type="ECO:0000313" key="3">
    <source>
        <dbReference type="Proteomes" id="UP000438429"/>
    </source>
</evidence>
<dbReference type="EMBL" id="VEVO01000013">
    <property type="protein sequence ID" value="KAF0033053.1"/>
    <property type="molecule type" value="Genomic_DNA"/>
</dbReference>
<feature type="compositionally biased region" description="Basic residues" evidence="1">
    <location>
        <begin position="15"/>
        <end position="24"/>
    </location>
</feature>
<evidence type="ECO:0000313" key="2">
    <source>
        <dbReference type="EMBL" id="KAF0033053.1"/>
    </source>
</evidence>
<gene>
    <name evidence="2" type="ORF">F2P81_015343</name>
</gene>
<sequence>MTASSSPDRYSPSGRKTKGSHHKVQLKKANFPNASLKWEEGLLWRATYQIQTFLREEDRVLGSTVSVECSRMTCDGVQKKSDC</sequence>
<proteinExistence type="predicted"/>